<dbReference type="AlphaFoldDB" id="S9PJY8"/>
<sequence length="134" mass="14137">MCNYGSKALLAAAGLALLALGLGAGLLLAGKPGHPPSPAPVELSDIRSEVDAPIVTGSAPPAPTSLAYPLPKKPFRNQAITPCKPELWEEEINKGCWMALDQRPPCLDVQAEYQGTCYLPVAKDRGRPPQSARP</sequence>
<reference evidence="1" key="1">
    <citation type="submission" date="2013-05" db="EMBL/GenBank/DDBJ databases">
        <title>Genome assembly of Cystobacter fuscus DSM 2262.</title>
        <authorList>
            <person name="Sharma G."/>
            <person name="Khatri I."/>
            <person name="Kaur C."/>
            <person name="Mayilraj S."/>
            <person name="Subramanian S."/>
        </authorList>
    </citation>
    <scope>NUCLEOTIDE SEQUENCE [LARGE SCALE GENOMIC DNA]</scope>
    <source>
        <strain evidence="1">DSM 2262</strain>
    </source>
</reference>
<evidence type="ECO:0000313" key="1">
    <source>
        <dbReference type="EMBL" id="EPX63381.1"/>
    </source>
</evidence>
<comment type="caution">
    <text evidence="1">The sequence shown here is derived from an EMBL/GenBank/DDBJ whole genome shotgun (WGS) entry which is preliminary data.</text>
</comment>
<keyword evidence="2" id="KW-1185">Reference proteome</keyword>
<dbReference type="EMBL" id="ANAH02000005">
    <property type="protein sequence ID" value="EPX63381.1"/>
    <property type="molecule type" value="Genomic_DNA"/>
</dbReference>
<evidence type="ECO:0008006" key="3">
    <source>
        <dbReference type="Google" id="ProtNLM"/>
    </source>
</evidence>
<protein>
    <recommendedName>
        <fullName evidence="3">Protein kinase</fullName>
    </recommendedName>
</protein>
<accession>S9PJY8</accession>
<gene>
    <name evidence="1" type="ORF">D187_005787</name>
</gene>
<organism evidence="1 2">
    <name type="scientific">Cystobacter fuscus (strain ATCC 25194 / DSM 2262 / NBRC 100088 / M29)</name>
    <dbReference type="NCBI Taxonomy" id="1242864"/>
    <lineage>
        <taxon>Bacteria</taxon>
        <taxon>Pseudomonadati</taxon>
        <taxon>Myxococcota</taxon>
        <taxon>Myxococcia</taxon>
        <taxon>Myxococcales</taxon>
        <taxon>Cystobacterineae</taxon>
        <taxon>Archangiaceae</taxon>
        <taxon>Cystobacter</taxon>
    </lineage>
</organism>
<proteinExistence type="predicted"/>
<dbReference type="Proteomes" id="UP000011682">
    <property type="component" value="Unassembled WGS sequence"/>
</dbReference>
<evidence type="ECO:0000313" key="2">
    <source>
        <dbReference type="Proteomes" id="UP000011682"/>
    </source>
</evidence>
<name>S9PJY8_CYSF2</name>